<dbReference type="PANTHER" id="PTHR11808:SF15">
    <property type="entry name" value="CYSTATHIONINE GAMMA-LYASE"/>
    <property type="match status" value="1"/>
</dbReference>
<dbReference type="Gene3D" id="3.90.1150.10">
    <property type="entry name" value="Aspartate Aminotransferase, domain 1"/>
    <property type="match status" value="1"/>
</dbReference>
<protein>
    <submittedName>
        <fullName evidence="6">Aminotransferase class V-fold PLP-dependent enzyme</fullName>
    </submittedName>
</protein>
<organism evidence="6 7">
    <name type="scientific">Azospirillum melinis</name>
    <dbReference type="NCBI Taxonomy" id="328839"/>
    <lineage>
        <taxon>Bacteria</taxon>
        <taxon>Pseudomonadati</taxon>
        <taxon>Pseudomonadota</taxon>
        <taxon>Alphaproteobacteria</taxon>
        <taxon>Rhodospirillales</taxon>
        <taxon>Azospirillaceae</taxon>
        <taxon>Azospirillum</taxon>
    </lineage>
</organism>
<evidence type="ECO:0000313" key="7">
    <source>
        <dbReference type="Proteomes" id="UP000605086"/>
    </source>
</evidence>
<evidence type="ECO:0000256" key="5">
    <source>
        <dbReference type="SAM" id="MobiDB-lite"/>
    </source>
</evidence>
<evidence type="ECO:0000313" key="6">
    <source>
        <dbReference type="EMBL" id="NUB02184.1"/>
    </source>
</evidence>
<dbReference type="Pfam" id="PF01053">
    <property type="entry name" value="Cys_Met_Meta_PP"/>
    <property type="match status" value="1"/>
</dbReference>
<dbReference type="Proteomes" id="UP000605086">
    <property type="component" value="Unassembled WGS sequence"/>
</dbReference>
<gene>
    <name evidence="6" type="ORF">GBZ48_23360</name>
</gene>
<dbReference type="InterPro" id="IPR000277">
    <property type="entry name" value="Cys/Met-Metab_PyrdxlP-dep_enz"/>
</dbReference>
<dbReference type="SUPFAM" id="SSF53383">
    <property type="entry name" value="PLP-dependent transferases"/>
    <property type="match status" value="1"/>
</dbReference>
<proteinExistence type="inferred from homology"/>
<dbReference type="InterPro" id="IPR015422">
    <property type="entry name" value="PyrdxlP-dep_Trfase_small"/>
</dbReference>
<dbReference type="InterPro" id="IPR054542">
    <property type="entry name" value="Cys_met_metab_PP"/>
</dbReference>
<evidence type="ECO:0000256" key="2">
    <source>
        <dbReference type="ARBA" id="ARBA00009077"/>
    </source>
</evidence>
<comment type="similarity">
    <text evidence="2 4">Belongs to the trans-sulfuration enzymes family.</text>
</comment>
<dbReference type="Gene3D" id="3.40.640.10">
    <property type="entry name" value="Type I PLP-dependent aspartate aminotransferase-like (Major domain)"/>
    <property type="match status" value="1"/>
</dbReference>
<sequence length="388" mass="41034">MPRTLTARALGAGRSLAASLTPPIDVSATYMRDADNGYSSGHVYGRKDNASVQQAERQIADLEHAREALLFGSGMAAATTLFLAASPTHIVAPRHMYWGLHVWLAEAHRYGHEVTFADMADLDAIGRAIRPGRTGIVWIETPSNPLWTVTDIAAVAELAHRAGALVCVDSTAVTPVLTRPLDCGADIVMHSATKYLNGHSDVVAGALAASAPSGLWDRIAAIRDQHGTTPGPFDAWLLMRGLRTLDLRVREQSRSAATLAGRLAGHPALSAVLYPGLADHPGHAIAARQMSGGFGGMLSIRVRGGAAAAVKVAANVHLWRRATSFGGIESLIEHRSSIEGQGSPCPDDLLRLSVGLEDPDDLFGDLEQALAPGPPISSPPSVRWRPDP</sequence>
<comment type="cofactor">
    <cofactor evidence="1 4">
        <name>pyridoxal 5'-phosphate</name>
        <dbReference type="ChEBI" id="CHEBI:597326"/>
    </cofactor>
</comment>
<dbReference type="InterPro" id="IPR015424">
    <property type="entry name" value="PyrdxlP-dep_Trfase"/>
</dbReference>
<dbReference type="PIRSF" id="PIRSF001434">
    <property type="entry name" value="CGS"/>
    <property type="match status" value="1"/>
</dbReference>
<dbReference type="PROSITE" id="PS00868">
    <property type="entry name" value="CYS_MET_METAB_PP"/>
    <property type="match status" value="1"/>
</dbReference>
<keyword evidence="6" id="KW-0032">Aminotransferase</keyword>
<dbReference type="EMBL" id="WHOS01000036">
    <property type="protein sequence ID" value="NUB02184.1"/>
    <property type="molecule type" value="Genomic_DNA"/>
</dbReference>
<evidence type="ECO:0000256" key="3">
    <source>
        <dbReference type="ARBA" id="ARBA00022898"/>
    </source>
</evidence>
<dbReference type="GO" id="GO:0008483">
    <property type="term" value="F:transaminase activity"/>
    <property type="evidence" value="ECO:0007669"/>
    <property type="project" value="UniProtKB-KW"/>
</dbReference>
<keyword evidence="7" id="KW-1185">Reference proteome</keyword>
<dbReference type="InterPro" id="IPR015421">
    <property type="entry name" value="PyrdxlP-dep_Trfase_major"/>
</dbReference>
<accession>A0ABX2KQP4</accession>
<feature type="region of interest" description="Disordered" evidence="5">
    <location>
        <begin position="363"/>
        <end position="388"/>
    </location>
</feature>
<keyword evidence="3 4" id="KW-0663">Pyridoxal phosphate</keyword>
<evidence type="ECO:0000256" key="1">
    <source>
        <dbReference type="ARBA" id="ARBA00001933"/>
    </source>
</evidence>
<keyword evidence="6" id="KW-0808">Transferase</keyword>
<name>A0ABX2KQP4_9PROT</name>
<dbReference type="PANTHER" id="PTHR11808">
    <property type="entry name" value="TRANS-SULFURATION ENZYME FAMILY MEMBER"/>
    <property type="match status" value="1"/>
</dbReference>
<evidence type="ECO:0000256" key="4">
    <source>
        <dbReference type="RuleBase" id="RU362118"/>
    </source>
</evidence>
<comment type="caution">
    <text evidence="6">The sequence shown here is derived from an EMBL/GenBank/DDBJ whole genome shotgun (WGS) entry which is preliminary data.</text>
</comment>
<reference evidence="6 7" key="1">
    <citation type="submission" date="2019-10" db="EMBL/GenBank/DDBJ databases">
        <title>Genome sequence of Azospirillum melinis.</title>
        <authorList>
            <person name="Ambrosini A."/>
            <person name="Sant'Anna F.H."/>
            <person name="Cassan F.D."/>
            <person name="Souza E.M."/>
            <person name="Passaglia L.M.P."/>
        </authorList>
    </citation>
    <scope>NUCLEOTIDE SEQUENCE [LARGE SCALE GENOMIC DNA]</scope>
    <source>
        <strain evidence="6 7">TMCY0552</strain>
    </source>
</reference>